<keyword evidence="1" id="KW-0732">Signal</keyword>
<evidence type="ECO:0000256" key="1">
    <source>
        <dbReference type="SAM" id="SignalP"/>
    </source>
</evidence>
<evidence type="ECO:0000313" key="2">
    <source>
        <dbReference type="EMBL" id="MBF6357123.1"/>
    </source>
</evidence>
<dbReference type="Proteomes" id="UP000707731">
    <property type="component" value="Unassembled WGS sequence"/>
</dbReference>
<protein>
    <recommendedName>
        <fullName evidence="4">DUF732 domain-containing protein</fullName>
    </recommendedName>
</protein>
<name>A0ABS0DGY9_9NOCA</name>
<feature type="signal peptide" evidence="1">
    <location>
        <begin position="1"/>
        <end position="23"/>
    </location>
</feature>
<gene>
    <name evidence="2" type="ORF">IU449_21695</name>
</gene>
<dbReference type="EMBL" id="JADLQN010000004">
    <property type="protein sequence ID" value="MBF6357123.1"/>
    <property type="molecule type" value="Genomic_DNA"/>
</dbReference>
<dbReference type="RefSeq" id="WP_195003946.1">
    <property type="nucleotide sequence ID" value="NZ_JADLQN010000004.1"/>
</dbReference>
<keyword evidence="3" id="KW-1185">Reference proteome</keyword>
<evidence type="ECO:0008006" key="4">
    <source>
        <dbReference type="Google" id="ProtNLM"/>
    </source>
</evidence>
<dbReference type="PROSITE" id="PS51257">
    <property type="entry name" value="PROKAR_LIPOPROTEIN"/>
    <property type="match status" value="1"/>
</dbReference>
<comment type="caution">
    <text evidence="2">The sequence shown here is derived from an EMBL/GenBank/DDBJ whole genome shotgun (WGS) entry which is preliminary data.</text>
</comment>
<organism evidence="2 3">
    <name type="scientific">Nocardia higoensis</name>
    <dbReference type="NCBI Taxonomy" id="228599"/>
    <lineage>
        <taxon>Bacteria</taxon>
        <taxon>Bacillati</taxon>
        <taxon>Actinomycetota</taxon>
        <taxon>Actinomycetes</taxon>
        <taxon>Mycobacteriales</taxon>
        <taxon>Nocardiaceae</taxon>
        <taxon>Nocardia</taxon>
    </lineage>
</organism>
<evidence type="ECO:0000313" key="3">
    <source>
        <dbReference type="Proteomes" id="UP000707731"/>
    </source>
</evidence>
<sequence>MTRFSAALMAGSAVFALSLTGCGTDDSGDSAQSATTTTSPAPVAVDNAKAGMFVVSYRNAFPDLTQGREDRELAEMFSGICGGIAAGESQDAVVADIVARTDSAATTEQALAIYATARYMC</sequence>
<accession>A0ABS0DGY9</accession>
<reference evidence="2 3" key="1">
    <citation type="submission" date="2020-10" db="EMBL/GenBank/DDBJ databases">
        <title>Identification of Nocardia species via Next-generation sequencing and recognition of intraspecies genetic diversity.</title>
        <authorList>
            <person name="Li P."/>
            <person name="Li P."/>
            <person name="Lu B."/>
        </authorList>
    </citation>
    <scope>NUCLEOTIDE SEQUENCE [LARGE SCALE GENOMIC DNA]</scope>
    <source>
        <strain evidence="2 3">BJ06-0143</strain>
    </source>
</reference>
<feature type="chain" id="PRO_5046187498" description="DUF732 domain-containing protein" evidence="1">
    <location>
        <begin position="24"/>
        <end position="121"/>
    </location>
</feature>
<proteinExistence type="predicted"/>